<organism evidence="1 2">
    <name type="scientific">Candidatus Sungbacteria bacterium RIFCSPHIGHO2_02_FULL_51_29</name>
    <dbReference type="NCBI Taxonomy" id="1802273"/>
    <lineage>
        <taxon>Bacteria</taxon>
        <taxon>Candidatus Sungiibacteriota</taxon>
    </lineage>
</organism>
<reference evidence="1 2" key="1">
    <citation type="journal article" date="2016" name="Nat. Commun.">
        <title>Thousands of microbial genomes shed light on interconnected biogeochemical processes in an aquifer system.</title>
        <authorList>
            <person name="Anantharaman K."/>
            <person name="Brown C.T."/>
            <person name="Hug L.A."/>
            <person name="Sharon I."/>
            <person name="Castelle C.J."/>
            <person name="Probst A.J."/>
            <person name="Thomas B.C."/>
            <person name="Singh A."/>
            <person name="Wilkins M.J."/>
            <person name="Karaoz U."/>
            <person name="Brodie E.L."/>
            <person name="Williams K.H."/>
            <person name="Hubbard S.S."/>
            <person name="Banfield J.F."/>
        </authorList>
    </citation>
    <scope>NUCLEOTIDE SEQUENCE [LARGE SCALE GENOMIC DNA]</scope>
</reference>
<protein>
    <submittedName>
        <fullName evidence="1">Uncharacterized protein</fullName>
    </submittedName>
</protein>
<gene>
    <name evidence="1" type="ORF">A3C16_04290</name>
</gene>
<dbReference type="AlphaFoldDB" id="A0A1G2L036"/>
<dbReference type="EMBL" id="MHQL01000002">
    <property type="protein sequence ID" value="OHA04049.1"/>
    <property type="molecule type" value="Genomic_DNA"/>
</dbReference>
<name>A0A1G2L036_9BACT</name>
<proteinExistence type="predicted"/>
<sequence>MARKKWLRIHQRKRWHELQGRRSRARGLDAERIAVEATKELLRSRFFDAYAHARHNDELDASHIDIAMANLQEHKLFVLQIKTKVKKSPLHVGHETPAERHRRKYPHIPLIEVRVDKHWKTQVRTVKRSIMRLCRAAPSAERVLDAKTLGIIAEQFRQRGYRGPYFWEDNK</sequence>
<accession>A0A1G2L036</accession>
<comment type="caution">
    <text evidence="1">The sequence shown here is derived from an EMBL/GenBank/DDBJ whole genome shotgun (WGS) entry which is preliminary data.</text>
</comment>
<evidence type="ECO:0000313" key="2">
    <source>
        <dbReference type="Proteomes" id="UP000177811"/>
    </source>
</evidence>
<evidence type="ECO:0000313" key="1">
    <source>
        <dbReference type="EMBL" id="OHA04049.1"/>
    </source>
</evidence>
<dbReference type="Proteomes" id="UP000177811">
    <property type="component" value="Unassembled WGS sequence"/>
</dbReference>